<feature type="domain" description="Mannose-1-phosphate guanyltransferase C-terminal" evidence="5">
    <location>
        <begin position="266"/>
        <end position="370"/>
    </location>
</feature>
<dbReference type="SUPFAM" id="SSF53448">
    <property type="entry name" value="Nucleotide-diphospho-sugar transferases"/>
    <property type="match status" value="1"/>
</dbReference>
<dbReference type="InterPro" id="IPR011004">
    <property type="entry name" value="Trimer_LpxA-like_sf"/>
</dbReference>
<protein>
    <submittedName>
        <fullName evidence="6">NTP transferase domain-containing protein</fullName>
    </submittedName>
</protein>
<dbReference type="CDD" id="cd04181">
    <property type="entry name" value="NTP_transferase"/>
    <property type="match status" value="1"/>
</dbReference>
<dbReference type="InterPro" id="IPR016055">
    <property type="entry name" value="A-D-PHexomutase_a/b/a-I/II/III"/>
</dbReference>
<dbReference type="GO" id="GO:0005975">
    <property type="term" value="P:carbohydrate metabolic process"/>
    <property type="evidence" value="ECO:0007669"/>
    <property type="project" value="InterPro"/>
</dbReference>
<evidence type="ECO:0000259" key="4">
    <source>
        <dbReference type="Pfam" id="PF02878"/>
    </source>
</evidence>
<keyword evidence="6" id="KW-0808">Transferase</keyword>
<dbReference type="Pfam" id="PF00483">
    <property type="entry name" value="NTP_transferase"/>
    <property type="match status" value="1"/>
</dbReference>
<dbReference type="SUPFAM" id="SSF53738">
    <property type="entry name" value="Phosphoglucomutase, first 3 domains"/>
    <property type="match status" value="1"/>
</dbReference>
<dbReference type="Gene3D" id="3.90.550.10">
    <property type="entry name" value="Spore Coat Polysaccharide Biosynthesis Protein SpsA, Chain A"/>
    <property type="match status" value="1"/>
</dbReference>
<feature type="domain" description="Nucleotidyl transferase" evidence="3">
    <location>
        <begin position="5"/>
        <end position="235"/>
    </location>
</feature>
<proteinExistence type="inferred from homology"/>
<keyword evidence="7" id="KW-1185">Reference proteome</keyword>
<reference evidence="6 7" key="1">
    <citation type="submission" date="2019-10" db="EMBL/GenBank/DDBJ databases">
        <title>Alkaliphilus serpentinus sp. nov. and Alkaliphilus pronyensis sp. nov., two novel anaerobic alkaliphilic species isolated from the serpentinized-hosted hydrothermal field of the Prony Bay (New Caledonia).</title>
        <authorList>
            <person name="Postec A."/>
        </authorList>
    </citation>
    <scope>NUCLEOTIDE SEQUENCE [LARGE SCALE GENOMIC DNA]</scope>
    <source>
        <strain evidence="6 7">LacT</strain>
    </source>
</reference>
<evidence type="ECO:0000256" key="1">
    <source>
        <dbReference type="ARBA" id="ARBA00007274"/>
    </source>
</evidence>
<comment type="similarity">
    <text evidence="1">Belongs to the transferase hexapeptide repeat family.</text>
</comment>
<dbReference type="Pfam" id="PF25087">
    <property type="entry name" value="GMPPB_C"/>
    <property type="match status" value="1"/>
</dbReference>
<evidence type="ECO:0000259" key="3">
    <source>
        <dbReference type="Pfam" id="PF00483"/>
    </source>
</evidence>
<dbReference type="InterPro" id="IPR029044">
    <property type="entry name" value="Nucleotide-diphossugar_trans"/>
</dbReference>
<feature type="domain" description="Alpha-D-phosphohexomutase alpha/beta/alpha" evidence="4">
    <location>
        <begin position="384"/>
        <end position="513"/>
    </location>
</feature>
<dbReference type="Gene3D" id="3.40.120.10">
    <property type="entry name" value="Alpha-D-Glucose-1,6-Bisphosphate, subunit A, domain 3"/>
    <property type="match status" value="3"/>
</dbReference>
<dbReference type="PANTHER" id="PTHR22572">
    <property type="entry name" value="SUGAR-1-PHOSPHATE GUANYL TRANSFERASE"/>
    <property type="match status" value="1"/>
</dbReference>
<dbReference type="Gene3D" id="3.30.310.50">
    <property type="entry name" value="Alpha-D-phosphohexomutase, C-terminal domain"/>
    <property type="match status" value="1"/>
</dbReference>
<dbReference type="InterPro" id="IPR005835">
    <property type="entry name" value="NTP_transferase_dom"/>
</dbReference>
<dbReference type="SUPFAM" id="SSF51161">
    <property type="entry name" value="Trimeric LpxA-like enzymes"/>
    <property type="match status" value="1"/>
</dbReference>
<dbReference type="GO" id="GO:0016868">
    <property type="term" value="F:intramolecular phosphotransferase activity"/>
    <property type="evidence" value="ECO:0007669"/>
    <property type="project" value="InterPro"/>
</dbReference>
<dbReference type="Proteomes" id="UP000465601">
    <property type="component" value="Unassembled WGS sequence"/>
</dbReference>
<dbReference type="Gene3D" id="2.160.10.10">
    <property type="entry name" value="Hexapeptide repeat proteins"/>
    <property type="match status" value="1"/>
</dbReference>
<comment type="similarity">
    <text evidence="2">Belongs to the phosphohexose mutase family.</text>
</comment>
<dbReference type="GO" id="GO:0016740">
    <property type="term" value="F:transferase activity"/>
    <property type="evidence" value="ECO:0007669"/>
    <property type="project" value="UniProtKB-KW"/>
</dbReference>
<dbReference type="Pfam" id="PF02878">
    <property type="entry name" value="PGM_PMM_I"/>
    <property type="match status" value="1"/>
</dbReference>
<name>A0A833HPP4_9FIRM</name>
<sequence>MITIKGIIMAGGKGTRLRPLTCSLPKPMVPIINKPVMEYTVKLLKNHNITDVAVTTAYLPELITEYFKGGEEWGVHLSYYMEDHPLGTGGSVRNAEEYIDETFIVISGDALTDLNITDAIEYHRRKRAKVTLVLKREPEPIEYGVVITNHEGRITRFLEKPSWGEVFSNTVNTGIYIIEPEVMNYYSKGDNFDFSKDLFPKLLKDHIPMYGYITEDYWCDIGDLKSYKETQFDILEGKVKVEIEGNKITDGVWIGEGTRVHEDAEIIPPAYIGRDSSIAPCKIGPYAVISDNCIIERAASFKKAIMWKDSKIAEETHFSGGVACNKVDIKSKVNFLENAVIGEGSMLSEGVMVKPDIKIWPHKKVEAKTVINQNLIWGTKASKTVFGYRDISGYLNLDITPEFAVGMGSAFATILKGGTIVVSDDQTNGSFIVRSSIITGIHASGGQAIYLPNSIIPMNRFAVKYHQADGGIHIRTDYLDKNKIYIDFIDKNGANISRSKEREMENLLNRGDFSRCNADRMRQTVTIENFSSLYIKKGIDFIENQDKIKHSQIKVAVASNSATQIRLTKEYLHQLGCRVEDYSSKGLNSMEEHIENLKNQVLEKKANFGALISENGEDIIIVDDHGNLIDLDKYLLLAALIAMKKESKDAIVLPYTAPNILERMAENYKVEVKRTKSNPSSIMNEMLSLTDESFPIQYVLNYNAVWAMGIIIDLIVAKDLKISDLAEEIPNYYYLKEEIPCDWKDKGRVIKELIAENREEDLELFEGVKIKDDKGWALILPDHEKPIFKLYTEGFSEEYAQELSGFFSKKIKDLLGNQRQ</sequence>
<dbReference type="OrthoDB" id="9803871at2"/>
<dbReference type="EMBL" id="WBZB01000024">
    <property type="protein sequence ID" value="KAB3530016.1"/>
    <property type="molecule type" value="Genomic_DNA"/>
</dbReference>
<dbReference type="AlphaFoldDB" id="A0A833HPP4"/>
<organism evidence="6 7">
    <name type="scientific">Alkaliphilus serpentinus</name>
    <dbReference type="NCBI Taxonomy" id="1482731"/>
    <lineage>
        <taxon>Bacteria</taxon>
        <taxon>Bacillati</taxon>
        <taxon>Bacillota</taxon>
        <taxon>Clostridia</taxon>
        <taxon>Peptostreptococcales</taxon>
        <taxon>Natronincolaceae</taxon>
        <taxon>Alkaliphilus</taxon>
    </lineage>
</organism>
<evidence type="ECO:0000259" key="5">
    <source>
        <dbReference type="Pfam" id="PF25087"/>
    </source>
</evidence>
<dbReference type="InterPro" id="IPR050486">
    <property type="entry name" value="Mannose-1P_guanyltransferase"/>
</dbReference>
<dbReference type="InterPro" id="IPR036900">
    <property type="entry name" value="A-D-PHexomutase_C_sf"/>
</dbReference>
<accession>A0A833HPP4</accession>
<comment type="caution">
    <text evidence="6">The sequence shown here is derived from an EMBL/GenBank/DDBJ whole genome shotgun (WGS) entry which is preliminary data.</text>
</comment>
<evidence type="ECO:0000313" key="6">
    <source>
        <dbReference type="EMBL" id="KAB3530016.1"/>
    </source>
</evidence>
<dbReference type="SUPFAM" id="SSF55957">
    <property type="entry name" value="Phosphoglucomutase, C-terminal domain"/>
    <property type="match status" value="1"/>
</dbReference>
<evidence type="ECO:0000256" key="2">
    <source>
        <dbReference type="ARBA" id="ARBA00010231"/>
    </source>
</evidence>
<evidence type="ECO:0000313" key="7">
    <source>
        <dbReference type="Proteomes" id="UP000465601"/>
    </source>
</evidence>
<dbReference type="InterPro" id="IPR056729">
    <property type="entry name" value="GMPPB_C"/>
</dbReference>
<dbReference type="InterPro" id="IPR005844">
    <property type="entry name" value="A-D-PHexomutase_a/b/a-I"/>
</dbReference>
<gene>
    <name evidence="6" type="ORF">F8153_07925</name>
</gene>